<dbReference type="EMBL" id="FOMR01000005">
    <property type="protein sequence ID" value="SFD88367.1"/>
    <property type="molecule type" value="Genomic_DNA"/>
</dbReference>
<dbReference type="RefSeq" id="WP_090084299.1">
    <property type="nucleotide sequence ID" value="NZ_FOMR01000005.1"/>
</dbReference>
<evidence type="ECO:0000256" key="1">
    <source>
        <dbReference type="SAM" id="Phobius"/>
    </source>
</evidence>
<dbReference type="OrthoDB" id="1752893at2"/>
<dbReference type="AlphaFoldDB" id="A0A1I1VZH2"/>
<dbReference type="Proteomes" id="UP000199474">
    <property type="component" value="Unassembled WGS sequence"/>
</dbReference>
<dbReference type="STRING" id="640948.SAMN05216238_105123"/>
<protein>
    <submittedName>
        <fullName evidence="2">Uncharacterized membrane protein YhdT</fullName>
    </submittedName>
</protein>
<feature type="transmembrane region" description="Helical" evidence="1">
    <location>
        <begin position="20"/>
        <end position="38"/>
    </location>
</feature>
<dbReference type="PANTHER" id="PTHR39174:SF1">
    <property type="entry name" value="INNER MEMBRANE PROTEIN"/>
    <property type="match status" value="1"/>
</dbReference>
<feature type="transmembrane region" description="Helical" evidence="1">
    <location>
        <begin position="58"/>
        <end position="82"/>
    </location>
</feature>
<gene>
    <name evidence="2" type="ORF">SAMN05216238_105123</name>
</gene>
<evidence type="ECO:0000313" key="3">
    <source>
        <dbReference type="Proteomes" id="UP000199474"/>
    </source>
</evidence>
<organism evidence="2 3">
    <name type="scientific">Lentibacillus persicus</name>
    <dbReference type="NCBI Taxonomy" id="640948"/>
    <lineage>
        <taxon>Bacteria</taxon>
        <taxon>Bacillati</taxon>
        <taxon>Bacillota</taxon>
        <taxon>Bacilli</taxon>
        <taxon>Bacillales</taxon>
        <taxon>Bacillaceae</taxon>
        <taxon>Lentibacillus</taxon>
    </lineage>
</organism>
<reference evidence="3" key="1">
    <citation type="submission" date="2016-10" db="EMBL/GenBank/DDBJ databases">
        <authorList>
            <person name="Varghese N."/>
            <person name="Submissions S."/>
        </authorList>
    </citation>
    <scope>NUCLEOTIDE SEQUENCE [LARGE SCALE GENOMIC DNA]</scope>
    <source>
        <strain evidence="3">DSM 22530</strain>
    </source>
</reference>
<dbReference type="Pfam" id="PF06196">
    <property type="entry name" value="DUF997"/>
    <property type="match status" value="1"/>
</dbReference>
<evidence type="ECO:0000313" key="2">
    <source>
        <dbReference type="EMBL" id="SFD88367.1"/>
    </source>
</evidence>
<keyword evidence="1" id="KW-1133">Transmembrane helix</keyword>
<proteinExistence type="predicted"/>
<dbReference type="PANTHER" id="PTHR39174">
    <property type="entry name" value="INNER MEMBRANE PROTEIN-RELATED"/>
    <property type="match status" value="1"/>
</dbReference>
<keyword evidence="1" id="KW-0472">Membrane</keyword>
<sequence>MVKEKMKDDARFKQCNKEFMYTFTFFVFNILLVFGLTFPLGYNVDASEIKLVLGFPQWYFYGVIVSFILLSISTFLMVRFLFKEMSLEGYEDAEGLNDEI</sequence>
<keyword evidence="1" id="KW-0812">Transmembrane</keyword>
<keyword evidence="3" id="KW-1185">Reference proteome</keyword>
<accession>A0A1I1VZH2</accession>
<dbReference type="InterPro" id="IPR010398">
    <property type="entry name" value="DUF997"/>
</dbReference>
<name>A0A1I1VZH2_9BACI</name>